<feature type="compositionally biased region" description="Basic residues" evidence="1">
    <location>
        <begin position="59"/>
        <end position="70"/>
    </location>
</feature>
<evidence type="ECO:0008006" key="4">
    <source>
        <dbReference type="Google" id="ProtNLM"/>
    </source>
</evidence>
<sequence>MSHRHGLPEASTDDRRPGSGTPELSVVVPVDDGSTDGTAGLVTAREDPRIRLAGGSSRPRSRTPARCGRP</sequence>
<evidence type="ECO:0000313" key="3">
    <source>
        <dbReference type="Proteomes" id="UP001622690"/>
    </source>
</evidence>
<gene>
    <name evidence="2" type="ORF">OHU27_18425</name>
</gene>
<proteinExistence type="predicted"/>
<feature type="region of interest" description="Disordered" evidence="1">
    <location>
        <begin position="1"/>
        <end position="70"/>
    </location>
</feature>
<name>A0ABZ1IYN8_9ACTN</name>
<protein>
    <recommendedName>
        <fullName evidence="4">Glycosyltransferase 2-like domain-containing protein</fullName>
    </recommendedName>
</protein>
<reference evidence="2 3" key="1">
    <citation type="submission" date="2022-10" db="EMBL/GenBank/DDBJ databases">
        <title>The complete genomes of actinobacterial strains from the NBC collection.</title>
        <authorList>
            <person name="Joergensen T.S."/>
            <person name="Alvarez Arevalo M."/>
            <person name="Sterndorff E.B."/>
            <person name="Faurdal D."/>
            <person name="Vuksanovic O."/>
            <person name="Mourched A.-S."/>
            <person name="Charusanti P."/>
            <person name="Shaw S."/>
            <person name="Blin K."/>
            <person name="Weber T."/>
        </authorList>
    </citation>
    <scope>NUCLEOTIDE SEQUENCE [LARGE SCALE GENOMIC DNA]</scope>
    <source>
        <strain evidence="2 3">NBC_00206</strain>
    </source>
</reference>
<dbReference type="EMBL" id="CP108125">
    <property type="protein sequence ID" value="WTO84287.1"/>
    <property type="molecule type" value="Genomic_DNA"/>
</dbReference>
<organism evidence="2 3">
    <name type="scientific">Streptomyces nigra</name>
    <dbReference type="NCBI Taxonomy" id="1827580"/>
    <lineage>
        <taxon>Bacteria</taxon>
        <taxon>Bacillati</taxon>
        <taxon>Actinomycetota</taxon>
        <taxon>Actinomycetes</taxon>
        <taxon>Kitasatosporales</taxon>
        <taxon>Streptomycetaceae</taxon>
        <taxon>Streptomyces</taxon>
    </lineage>
</organism>
<dbReference type="RefSeq" id="WP_406258045.1">
    <property type="nucleotide sequence ID" value="NZ_CP108125.1"/>
</dbReference>
<evidence type="ECO:0000313" key="2">
    <source>
        <dbReference type="EMBL" id="WTO84287.1"/>
    </source>
</evidence>
<accession>A0ABZ1IYN8</accession>
<keyword evidence="3" id="KW-1185">Reference proteome</keyword>
<evidence type="ECO:0000256" key="1">
    <source>
        <dbReference type="SAM" id="MobiDB-lite"/>
    </source>
</evidence>
<dbReference type="Proteomes" id="UP001622690">
    <property type="component" value="Chromosome"/>
</dbReference>